<dbReference type="EMBL" id="PDXD01000004">
    <property type="protein sequence ID" value="RYN80407.1"/>
    <property type="molecule type" value="Genomic_DNA"/>
</dbReference>
<organism evidence="2 4">
    <name type="scientific">Alternaria alternata</name>
    <name type="common">Alternaria rot fungus</name>
    <name type="synonym">Torula alternata</name>
    <dbReference type="NCBI Taxonomy" id="5599"/>
    <lineage>
        <taxon>Eukaryota</taxon>
        <taxon>Fungi</taxon>
        <taxon>Dikarya</taxon>
        <taxon>Ascomycota</taxon>
        <taxon>Pezizomycotina</taxon>
        <taxon>Dothideomycetes</taxon>
        <taxon>Pleosporomycetidae</taxon>
        <taxon>Pleosporales</taxon>
        <taxon>Pleosporineae</taxon>
        <taxon>Pleosporaceae</taxon>
        <taxon>Alternaria</taxon>
        <taxon>Alternaria sect. Alternaria</taxon>
        <taxon>Alternaria alternata complex</taxon>
    </lineage>
</organism>
<name>A0A177D8S2_ALTAL</name>
<accession>A0A177D8S2</accession>
<sequence length="217" mass="23571">MYDHDDLNSPSHQPSVVSPCSDRPPQFNWRNCGYDCGEGCEKPSEDEGGAGVSDEETAVDADEDQSSMTESQDEDVGMAHDINDSTTGSSDQDPTDCINTVAYGQPPEGSLIVEPCVTADHSPFAHSPVTSTGGSTRSRSPDPGILYWISSMSFATPLPIGIEYHFLQTPLRLSPQYEHCRGDPASHLVVPDRSPLWYLVEQSWNGYAPAYGYISPP</sequence>
<dbReference type="VEuPathDB" id="FungiDB:CC77DRAFT_419561"/>
<reference evidence="2 4" key="1">
    <citation type="submission" date="2016-05" db="EMBL/GenBank/DDBJ databases">
        <title>Comparative analysis of secretome profiles of manganese(II)-oxidizing ascomycete fungi.</title>
        <authorList>
            <consortium name="DOE Joint Genome Institute"/>
            <person name="Zeiner C.A."/>
            <person name="Purvine S.O."/>
            <person name="Zink E.M."/>
            <person name="Wu S."/>
            <person name="Pasa-Tolic L."/>
            <person name="Chaput D.L."/>
            <person name="Haridas S."/>
            <person name="Grigoriev I.V."/>
            <person name="Santelli C.M."/>
            <person name="Hansel C.M."/>
        </authorList>
    </citation>
    <scope>NUCLEOTIDE SEQUENCE [LARGE SCALE GENOMIC DNA]</scope>
    <source>
        <strain evidence="2 4">SRC1lrK2f</strain>
    </source>
</reference>
<reference evidence="5" key="2">
    <citation type="journal article" date="2019" name="bioRxiv">
        <title>Genomics, evolutionary history and diagnostics of the Alternaria alternata species group including apple and Asian pear pathotypes.</title>
        <authorList>
            <person name="Armitage A.D."/>
            <person name="Cockerton H.M."/>
            <person name="Sreenivasaprasad S."/>
            <person name="Woodhall J.W."/>
            <person name="Lane C.R."/>
            <person name="Harrison R.J."/>
            <person name="Clarkson J.P."/>
        </authorList>
    </citation>
    <scope>NUCLEOTIDE SEQUENCE [LARGE SCALE GENOMIC DNA]</scope>
    <source>
        <strain evidence="5">FERA 1177</strain>
    </source>
</reference>
<proteinExistence type="predicted"/>
<feature type="region of interest" description="Disordered" evidence="1">
    <location>
        <begin position="1"/>
        <end position="24"/>
    </location>
</feature>
<dbReference type="Proteomes" id="UP000291422">
    <property type="component" value="Unassembled WGS sequence"/>
</dbReference>
<evidence type="ECO:0000313" key="5">
    <source>
        <dbReference type="Proteomes" id="UP000291422"/>
    </source>
</evidence>
<protein>
    <submittedName>
        <fullName evidence="2">Uncharacterized protein</fullName>
    </submittedName>
</protein>
<reference evidence="3" key="3">
    <citation type="journal article" date="2019" name="J. ISSAAS">
        <title>Genomics, evolutionary history and diagnostics of the Alternaria alternata species group including apple and Asian pear pathotypes.</title>
        <authorList>
            <person name="Armitage A.D."/>
            <person name="Cockerton H.M."/>
            <person name="Sreenivasaprasad S."/>
            <person name="Woodhall J."/>
            <person name="Lane C."/>
            <person name="Harrison R.J."/>
            <person name="Clarkson J.P."/>
        </authorList>
    </citation>
    <scope>NUCLEOTIDE SEQUENCE</scope>
    <source>
        <strain evidence="3">FERA 1177</strain>
    </source>
</reference>
<evidence type="ECO:0000313" key="4">
    <source>
        <dbReference type="Proteomes" id="UP000077248"/>
    </source>
</evidence>
<dbReference type="RefSeq" id="XP_018381506.1">
    <property type="nucleotide sequence ID" value="XM_018531626.1"/>
</dbReference>
<keyword evidence="4" id="KW-1185">Reference proteome</keyword>
<feature type="region of interest" description="Disordered" evidence="1">
    <location>
        <begin position="38"/>
        <end position="101"/>
    </location>
</feature>
<feature type="compositionally biased region" description="Acidic residues" evidence="1">
    <location>
        <begin position="46"/>
        <end position="76"/>
    </location>
</feature>
<dbReference type="AlphaFoldDB" id="A0A177D8S2"/>
<evidence type="ECO:0000313" key="3">
    <source>
        <dbReference type="EMBL" id="RYN80407.1"/>
    </source>
</evidence>
<dbReference type="Proteomes" id="UP000077248">
    <property type="component" value="Unassembled WGS sequence"/>
</dbReference>
<feature type="compositionally biased region" description="Polar residues" evidence="1">
    <location>
        <begin position="8"/>
        <end position="18"/>
    </location>
</feature>
<gene>
    <name evidence="3" type="ORF">AA0117_g3191</name>
    <name evidence="2" type="ORF">CC77DRAFT_419561</name>
</gene>
<dbReference type="GeneID" id="29117220"/>
<evidence type="ECO:0000313" key="2">
    <source>
        <dbReference type="EMBL" id="OAG16085.1"/>
    </source>
</evidence>
<evidence type="ECO:0000256" key="1">
    <source>
        <dbReference type="SAM" id="MobiDB-lite"/>
    </source>
</evidence>
<dbReference type="EMBL" id="KV441491">
    <property type="protein sequence ID" value="OAG16085.1"/>
    <property type="molecule type" value="Genomic_DNA"/>
</dbReference>
<dbReference type="KEGG" id="aalt:CC77DRAFT_419561"/>
<dbReference type="OMA" id="RNCNYDC"/>